<accession>A0A8H3E5I7</accession>
<evidence type="ECO:0000313" key="4">
    <source>
        <dbReference type="Proteomes" id="UP000663827"/>
    </source>
</evidence>
<dbReference type="EMBL" id="CAJNJQ010004917">
    <property type="protein sequence ID" value="CAE7214925.1"/>
    <property type="molecule type" value="Genomic_DNA"/>
</dbReference>
<reference evidence="3" key="1">
    <citation type="submission" date="2021-01" db="EMBL/GenBank/DDBJ databases">
        <authorList>
            <person name="Kaushik A."/>
        </authorList>
    </citation>
    <scope>NUCLEOTIDE SEQUENCE</scope>
    <source>
        <strain evidence="3">AG5</strain>
    </source>
</reference>
<keyword evidence="2" id="KW-1133">Transmembrane helix</keyword>
<feature type="transmembrane region" description="Helical" evidence="2">
    <location>
        <begin position="454"/>
        <end position="474"/>
    </location>
</feature>
<name>A0A8H3E5I7_9AGAM</name>
<evidence type="ECO:0000313" key="3">
    <source>
        <dbReference type="EMBL" id="CAE7214925.1"/>
    </source>
</evidence>
<evidence type="ECO:0000256" key="2">
    <source>
        <dbReference type="SAM" id="Phobius"/>
    </source>
</evidence>
<evidence type="ECO:0000256" key="1">
    <source>
        <dbReference type="SAM" id="MobiDB-lite"/>
    </source>
</evidence>
<feature type="transmembrane region" description="Helical" evidence="2">
    <location>
        <begin position="480"/>
        <end position="498"/>
    </location>
</feature>
<protein>
    <recommendedName>
        <fullName evidence="5">Transmembrane protein</fullName>
    </recommendedName>
</protein>
<comment type="caution">
    <text evidence="3">The sequence shown here is derived from an EMBL/GenBank/DDBJ whole genome shotgun (WGS) entry which is preliminary data.</text>
</comment>
<keyword evidence="2" id="KW-0812">Transmembrane</keyword>
<proteinExistence type="predicted"/>
<gene>
    <name evidence="3" type="ORF">RDB_LOCUS158417</name>
</gene>
<dbReference type="Proteomes" id="UP000663827">
    <property type="component" value="Unassembled WGS sequence"/>
</dbReference>
<organism evidence="3 4">
    <name type="scientific">Rhizoctonia solani</name>
    <dbReference type="NCBI Taxonomy" id="456999"/>
    <lineage>
        <taxon>Eukaryota</taxon>
        <taxon>Fungi</taxon>
        <taxon>Dikarya</taxon>
        <taxon>Basidiomycota</taxon>
        <taxon>Agaricomycotina</taxon>
        <taxon>Agaricomycetes</taxon>
        <taxon>Cantharellales</taxon>
        <taxon>Ceratobasidiaceae</taxon>
        <taxon>Rhizoctonia</taxon>
    </lineage>
</organism>
<dbReference type="AlphaFoldDB" id="A0A8H3E5I7"/>
<keyword evidence="2" id="KW-0472">Membrane</keyword>
<feature type="transmembrane region" description="Helical" evidence="2">
    <location>
        <begin position="345"/>
        <end position="364"/>
    </location>
</feature>
<feature type="region of interest" description="Disordered" evidence="1">
    <location>
        <begin position="61"/>
        <end position="91"/>
    </location>
</feature>
<feature type="region of interest" description="Disordered" evidence="1">
    <location>
        <begin position="1"/>
        <end position="45"/>
    </location>
</feature>
<evidence type="ECO:0008006" key="5">
    <source>
        <dbReference type="Google" id="ProtNLM"/>
    </source>
</evidence>
<sequence length="533" mass="58560">MSDHSHPAQSPGAGPSCPRPTKIYVPPEGDAPGPAIVRARTPTRTTTSAYEEVELGMYLHPASARLPTPTGRNTPDSERKRGPAGLLTSKTSDPGRGMVFKSIYESYADIRLFLCKGFFVDHSIWRTDIITFCSRVRAYPALGDAHITHVQARKSRRLPFMHEYLLVFAASPNGQRFVIRIDRLGKAGLPSSGAPMGPARGAGTAIQEVGVYHIQDAQHGIDSTSNVPWLAMDGVWGSHPIVTLVAWDMLKTNGGHVSHHVQSTKSGTTERPLLREVSGILEGILLEMPNYHLTTANCYLMTRSSLILLHRCCPAAFACYLGSPTGELISPTLLAEPVWAGLLRWYLPFVVTFFMIYFPLLVVLHRFLYMSFDCFITCTTGNKMLRAVDYALHSILDVPLPIGIIHSYMTSLEIQVNRLVVNISTQFFRIRDAHTEPVPPSVSKKPFAVVVDDAWLVLIGWVVLGSTCSVLVFVATAIEYGILGVFICLLILAIWFNLKFGNDGPADIVLGHDERMETLFGPPPAIELTGGEV</sequence>